<feature type="signal peptide" evidence="1">
    <location>
        <begin position="1"/>
        <end position="28"/>
    </location>
</feature>
<evidence type="ECO:0000313" key="4">
    <source>
        <dbReference type="EMBL" id="KAK6149760.1"/>
    </source>
</evidence>
<dbReference type="InterPro" id="IPR043891">
    <property type="entry name" value="SPARK"/>
</dbReference>
<dbReference type="InterPro" id="IPR040336">
    <property type="entry name" value="At1g61900-like"/>
</dbReference>
<keyword evidence="1" id="KW-0732">Signal</keyword>
<sequence length="488" mass="52244">MRGGLARSFNLYGLIVLLLLLCANESCCVFSGYSKSSTLAVRRADELLPEISPNAAPQPFLPLLAPSPLTPFTNSTIPQLSGLCVLNFTALTSMMMVTSTDCMAAFAPLLANVVCCPQVEATLVILMGQSSKYTNTLALNGTVATHCLSDFEQILVGQGANDSLSKICSIRSSNLTEGSCPVTDVAEFESTVDTSNLLAACGKIDTVNECCQQVCQNAILDAARKLAQKAYNLLSVDGSHVLSDHSTRINDCKSIVLRWLGSKLEPSSAKEVLRGLSNCRINKGNVLIDPYEVFSTYDFSRDYNLLASYNSSISVQLCPLKFPNMSRVIEGCAAGKSNQTACCSSIESYVSHLQRQSFVTNLQALNCAASLGVKLRRANITENVYSQCHISLKDFSLQVGTQESGCLLPSLPSDVVFDKSAGVSFLCDLNDNIPAPWPATSQLPASSCNKTVKIPALPAAASGQSSFRIKDVRSLLCFMVSAAVLIIM</sequence>
<gene>
    <name evidence="4" type="ORF">DH2020_017285</name>
</gene>
<feature type="domain" description="At1g61900-like C-terminal" evidence="3">
    <location>
        <begin position="317"/>
        <end position="389"/>
    </location>
</feature>
<reference evidence="4 5" key="1">
    <citation type="journal article" date="2021" name="Comput. Struct. Biotechnol. J.">
        <title>De novo genome assembly of the potent medicinal plant Rehmannia glutinosa using nanopore technology.</title>
        <authorList>
            <person name="Ma L."/>
            <person name="Dong C."/>
            <person name="Song C."/>
            <person name="Wang X."/>
            <person name="Zheng X."/>
            <person name="Niu Y."/>
            <person name="Chen S."/>
            <person name="Feng W."/>
        </authorList>
    </citation>
    <scope>NUCLEOTIDE SEQUENCE [LARGE SCALE GENOMIC DNA]</scope>
    <source>
        <strain evidence="4">DH-2019</strain>
    </source>
</reference>
<dbReference type="InterPro" id="IPR059003">
    <property type="entry name" value="At1g61900_C"/>
</dbReference>
<evidence type="ECO:0000313" key="5">
    <source>
        <dbReference type="Proteomes" id="UP001318860"/>
    </source>
</evidence>
<dbReference type="PANTHER" id="PTHR33831">
    <property type="entry name" value="GPI-ANCHORED PROTEIN"/>
    <property type="match status" value="1"/>
</dbReference>
<comment type="caution">
    <text evidence="4">The sequence shown here is derived from an EMBL/GenBank/DDBJ whole genome shotgun (WGS) entry which is preliminary data.</text>
</comment>
<dbReference type="PANTHER" id="PTHR33831:SF5">
    <property type="entry name" value="OS07G0102300 PROTEIN"/>
    <property type="match status" value="1"/>
</dbReference>
<feature type="chain" id="PRO_5045082500" description="SPARK domain-containing protein" evidence="1">
    <location>
        <begin position="29"/>
        <end position="488"/>
    </location>
</feature>
<evidence type="ECO:0008006" key="6">
    <source>
        <dbReference type="Google" id="ProtNLM"/>
    </source>
</evidence>
<evidence type="ECO:0000256" key="1">
    <source>
        <dbReference type="SAM" id="SignalP"/>
    </source>
</evidence>
<protein>
    <recommendedName>
        <fullName evidence="6">SPARK domain-containing protein</fullName>
    </recommendedName>
</protein>
<evidence type="ECO:0000259" key="3">
    <source>
        <dbReference type="Pfam" id="PF26584"/>
    </source>
</evidence>
<name>A0ABR0WUP3_REHGL</name>
<dbReference type="Proteomes" id="UP001318860">
    <property type="component" value="Unassembled WGS sequence"/>
</dbReference>
<keyword evidence="5" id="KW-1185">Reference proteome</keyword>
<proteinExistence type="predicted"/>
<dbReference type="Pfam" id="PF19160">
    <property type="entry name" value="SPARK"/>
    <property type="match status" value="1"/>
</dbReference>
<organism evidence="4 5">
    <name type="scientific">Rehmannia glutinosa</name>
    <name type="common">Chinese foxglove</name>
    <dbReference type="NCBI Taxonomy" id="99300"/>
    <lineage>
        <taxon>Eukaryota</taxon>
        <taxon>Viridiplantae</taxon>
        <taxon>Streptophyta</taxon>
        <taxon>Embryophyta</taxon>
        <taxon>Tracheophyta</taxon>
        <taxon>Spermatophyta</taxon>
        <taxon>Magnoliopsida</taxon>
        <taxon>eudicotyledons</taxon>
        <taxon>Gunneridae</taxon>
        <taxon>Pentapetalae</taxon>
        <taxon>asterids</taxon>
        <taxon>lamiids</taxon>
        <taxon>Lamiales</taxon>
        <taxon>Orobanchaceae</taxon>
        <taxon>Rehmannieae</taxon>
        <taxon>Rehmannia</taxon>
    </lineage>
</organism>
<feature type="domain" description="SPARK" evidence="2">
    <location>
        <begin position="81"/>
        <end position="233"/>
    </location>
</feature>
<accession>A0ABR0WUP3</accession>
<evidence type="ECO:0000259" key="2">
    <source>
        <dbReference type="Pfam" id="PF19160"/>
    </source>
</evidence>
<dbReference type="EMBL" id="JABTTQ020000009">
    <property type="protein sequence ID" value="KAK6149760.1"/>
    <property type="molecule type" value="Genomic_DNA"/>
</dbReference>
<dbReference type="Pfam" id="PF26584">
    <property type="entry name" value="At1g61900"/>
    <property type="match status" value="1"/>
</dbReference>